<evidence type="ECO:0000313" key="1">
    <source>
        <dbReference type="EMBL" id="EGZ22530.1"/>
    </source>
</evidence>
<keyword evidence="2" id="KW-1185">Reference proteome</keyword>
<dbReference type="PANTHER" id="PTHR37066:SF1">
    <property type="entry name" value="LNS2_PITP DOMAIN-CONTAINING PROTEIN"/>
    <property type="match status" value="1"/>
</dbReference>
<accession>G4Z7Z5</accession>
<dbReference type="KEGG" id="psoj:PHYSODRAFT_488407"/>
<dbReference type="GeneID" id="20656282"/>
<gene>
    <name evidence="1" type="ORF">PHYSODRAFT_488407</name>
</gene>
<sequence length="129" mass="14729">MTLIDRDWEEKILPSIRVYRQEPGNCIMPQAFVVPSSAPWPEKAWGKPLGIVVSEMRFRKAYAEQAARDKDVLDALGFAWDRSDAVWNEIVIPALEVYVDTCRNGKVPFQFVVPSEDPWPRGSAWDGYS</sequence>
<dbReference type="Proteomes" id="UP000002640">
    <property type="component" value="Unassembled WGS sequence"/>
</dbReference>
<dbReference type="PANTHER" id="PTHR37066">
    <property type="entry name" value="HELICASE-ASSOCIATED"/>
    <property type="match status" value="1"/>
</dbReference>
<name>G4Z7Z5_PHYSP</name>
<evidence type="ECO:0008006" key="3">
    <source>
        <dbReference type="Google" id="ProtNLM"/>
    </source>
</evidence>
<dbReference type="AlphaFoldDB" id="G4Z7Z5"/>
<proteinExistence type="predicted"/>
<dbReference type="RefSeq" id="XP_009525247.1">
    <property type="nucleotide sequence ID" value="XM_009526952.1"/>
</dbReference>
<dbReference type="InParanoid" id="G4Z7Z5"/>
<dbReference type="STRING" id="1094619.G4Z7Z5"/>
<reference evidence="1 2" key="1">
    <citation type="journal article" date="2006" name="Science">
        <title>Phytophthora genome sequences uncover evolutionary origins and mechanisms of pathogenesis.</title>
        <authorList>
            <person name="Tyler B.M."/>
            <person name="Tripathy S."/>
            <person name="Zhang X."/>
            <person name="Dehal P."/>
            <person name="Jiang R.H."/>
            <person name="Aerts A."/>
            <person name="Arredondo F.D."/>
            <person name="Baxter L."/>
            <person name="Bensasson D."/>
            <person name="Beynon J.L."/>
            <person name="Chapman J."/>
            <person name="Damasceno C.M."/>
            <person name="Dorrance A.E."/>
            <person name="Dou D."/>
            <person name="Dickerman A.W."/>
            <person name="Dubchak I.L."/>
            <person name="Garbelotto M."/>
            <person name="Gijzen M."/>
            <person name="Gordon S.G."/>
            <person name="Govers F."/>
            <person name="Grunwald N.J."/>
            <person name="Huang W."/>
            <person name="Ivors K.L."/>
            <person name="Jones R.W."/>
            <person name="Kamoun S."/>
            <person name="Krampis K."/>
            <person name="Lamour K.H."/>
            <person name="Lee M.K."/>
            <person name="McDonald W.H."/>
            <person name="Medina M."/>
            <person name="Meijer H.J."/>
            <person name="Nordberg E.K."/>
            <person name="Maclean D.J."/>
            <person name="Ospina-Giraldo M.D."/>
            <person name="Morris P.F."/>
            <person name="Phuntumart V."/>
            <person name="Putnam N.H."/>
            <person name="Rash S."/>
            <person name="Rose J.K."/>
            <person name="Sakihama Y."/>
            <person name="Salamov A.A."/>
            <person name="Savidor A."/>
            <person name="Scheuring C.F."/>
            <person name="Smith B.M."/>
            <person name="Sobral B.W."/>
            <person name="Terry A."/>
            <person name="Torto-Alalibo T.A."/>
            <person name="Win J."/>
            <person name="Xu Z."/>
            <person name="Zhang H."/>
            <person name="Grigoriev I.V."/>
            <person name="Rokhsar D.S."/>
            <person name="Boore J.L."/>
        </authorList>
    </citation>
    <scope>NUCLEOTIDE SEQUENCE [LARGE SCALE GENOMIC DNA]</scope>
    <source>
        <strain evidence="1 2">P6497</strain>
    </source>
</reference>
<evidence type="ECO:0000313" key="2">
    <source>
        <dbReference type="Proteomes" id="UP000002640"/>
    </source>
</evidence>
<dbReference type="EMBL" id="JH159153">
    <property type="protein sequence ID" value="EGZ22530.1"/>
    <property type="molecule type" value="Genomic_DNA"/>
</dbReference>
<organism evidence="1 2">
    <name type="scientific">Phytophthora sojae (strain P6497)</name>
    <name type="common">Soybean stem and root rot agent</name>
    <name type="synonym">Phytophthora megasperma f. sp. glycines</name>
    <dbReference type="NCBI Taxonomy" id="1094619"/>
    <lineage>
        <taxon>Eukaryota</taxon>
        <taxon>Sar</taxon>
        <taxon>Stramenopiles</taxon>
        <taxon>Oomycota</taxon>
        <taxon>Peronosporomycetes</taxon>
        <taxon>Peronosporales</taxon>
        <taxon>Peronosporaceae</taxon>
        <taxon>Phytophthora</taxon>
    </lineage>
</organism>
<protein>
    <recommendedName>
        <fullName evidence="3">Helicase-associated domain-containing protein</fullName>
    </recommendedName>
</protein>